<dbReference type="AlphaFoldDB" id="A0A0R0GFF9"/>
<dbReference type="EnsemblPlants" id="KRH16919">
    <property type="protein sequence ID" value="KRH16919"/>
    <property type="gene ID" value="GLYMA_14G185900"/>
</dbReference>
<reference evidence="2 3" key="1">
    <citation type="journal article" date="2010" name="Nature">
        <title>Genome sequence of the palaeopolyploid soybean.</title>
        <authorList>
            <person name="Schmutz J."/>
            <person name="Cannon S.B."/>
            <person name="Schlueter J."/>
            <person name="Ma J."/>
            <person name="Mitros T."/>
            <person name="Nelson W."/>
            <person name="Hyten D.L."/>
            <person name="Song Q."/>
            <person name="Thelen J.J."/>
            <person name="Cheng J."/>
            <person name="Xu D."/>
            <person name="Hellsten U."/>
            <person name="May G.D."/>
            <person name="Yu Y."/>
            <person name="Sakurai T."/>
            <person name="Umezawa T."/>
            <person name="Bhattacharyya M.K."/>
            <person name="Sandhu D."/>
            <person name="Valliyodan B."/>
            <person name="Lindquist E."/>
            <person name="Peto M."/>
            <person name="Grant D."/>
            <person name="Shu S."/>
            <person name="Goodstein D."/>
            <person name="Barry K."/>
            <person name="Futrell-Griggs M."/>
            <person name="Abernathy B."/>
            <person name="Du J."/>
            <person name="Tian Z."/>
            <person name="Zhu L."/>
            <person name="Gill N."/>
            <person name="Joshi T."/>
            <person name="Libault M."/>
            <person name="Sethuraman A."/>
            <person name="Zhang X.-C."/>
            <person name="Shinozaki K."/>
            <person name="Nguyen H.T."/>
            <person name="Wing R.A."/>
            <person name="Cregan P."/>
            <person name="Specht J."/>
            <person name="Grimwood J."/>
            <person name="Rokhsar D."/>
            <person name="Stacey G."/>
            <person name="Shoemaker R.C."/>
            <person name="Jackson S.A."/>
        </authorList>
    </citation>
    <scope>NUCLEOTIDE SEQUENCE</scope>
    <source>
        <strain evidence="3">cv. Williams 82</strain>
        <tissue evidence="2">Callus</tissue>
    </source>
</reference>
<keyword evidence="4" id="KW-1185">Reference proteome</keyword>
<dbReference type="InterPro" id="IPR026960">
    <property type="entry name" value="RVT-Znf"/>
</dbReference>
<reference evidence="3" key="2">
    <citation type="submission" date="2018-02" db="UniProtKB">
        <authorList>
            <consortium name="EnsemblPlants"/>
        </authorList>
    </citation>
    <scope>IDENTIFICATION</scope>
    <source>
        <strain evidence="3">Williams 82</strain>
    </source>
</reference>
<dbReference type="Pfam" id="PF13966">
    <property type="entry name" value="zf-RVT"/>
    <property type="match status" value="1"/>
</dbReference>
<sequence>MLVVGFSVAATYDILSNYHPPTHHAPTISPIEKSFWKTIAPSKLLIFSSKLLQDRLPTCLQLQKQISQACYMKNFLEDCNNLFLRCLFSHKLWLAGLGWMGLSFAIPCTIHDLYVQLGDCIRIKKSKAVKHIF</sequence>
<accession>A0A0R0GFF9</accession>
<proteinExistence type="predicted"/>
<evidence type="ECO:0000313" key="4">
    <source>
        <dbReference type="Proteomes" id="UP000008827"/>
    </source>
</evidence>
<gene>
    <name evidence="2" type="ORF">GLYMA_14G185900</name>
</gene>
<dbReference type="EMBL" id="CM000847">
    <property type="protein sequence ID" value="KRH16919.1"/>
    <property type="molecule type" value="Genomic_DNA"/>
</dbReference>
<evidence type="ECO:0000313" key="2">
    <source>
        <dbReference type="EMBL" id="KRH16919.1"/>
    </source>
</evidence>
<organism evidence="2">
    <name type="scientific">Glycine max</name>
    <name type="common">Soybean</name>
    <name type="synonym">Glycine hispida</name>
    <dbReference type="NCBI Taxonomy" id="3847"/>
    <lineage>
        <taxon>Eukaryota</taxon>
        <taxon>Viridiplantae</taxon>
        <taxon>Streptophyta</taxon>
        <taxon>Embryophyta</taxon>
        <taxon>Tracheophyta</taxon>
        <taxon>Spermatophyta</taxon>
        <taxon>Magnoliopsida</taxon>
        <taxon>eudicotyledons</taxon>
        <taxon>Gunneridae</taxon>
        <taxon>Pentapetalae</taxon>
        <taxon>rosids</taxon>
        <taxon>fabids</taxon>
        <taxon>Fabales</taxon>
        <taxon>Fabaceae</taxon>
        <taxon>Papilionoideae</taxon>
        <taxon>50 kb inversion clade</taxon>
        <taxon>NPAAA clade</taxon>
        <taxon>indigoferoid/millettioid clade</taxon>
        <taxon>Phaseoleae</taxon>
        <taxon>Glycine</taxon>
        <taxon>Glycine subgen. Soja</taxon>
    </lineage>
</organism>
<feature type="domain" description="Reverse transcriptase zinc-binding" evidence="1">
    <location>
        <begin position="6"/>
        <end position="93"/>
    </location>
</feature>
<dbReference type="Proteomes" id="UP000008827">
    <property type="component" value="Chromosome 14"/>
</dbReference>
<dbReference type="InParanoid" id="A0A0R0GFF9"/>
<protein>
    <recommendedName>
        <fullName evidence="1">Reverse transcriptase zinc-binding domain-containing protein</fullName>
    </recommendedName>
</protein>
<dbReference type="Gramene" id="KRH16919">
    <property type="protein sequence ID" value="KRH16919"/>
    <property type="gene ID" value="GLYMA_14G185900"/>
</dbReference>
<evidence type="ECO:0000259" key="1">
    <source>
        <dbReference type="Pfam" id="PF13966"/>
    </source>
</evidence>
<evidence type="ECO:0000313" key="3">
    <source>
        <dbReference type="EnsemblPlants" id="KRH16919"/>
    </source>
</evidence>
<reference evidence="2" key="3">
    <citation type="submission" date="2018-07" db="EMBL/GenBank/DDBJ databases">
        <title>WGS assembly of Glycine max.</title>
        <authorList>
            <person name="Schmutz J."/>
            <person name="Cannon S."/>
            <person name="Schlueter J."/>
            <person name="Ma J."/>
            <person name="Mitros T."/>
            <person name="Nelson W."/>
            <person name="Hyten D."/>
            <person name="Song Q."/>
            <person name="Thelen J."/>
            <person name="Cheng J."/>
            <person name="Xu D."/>
            <person name="Hellsten U."/>
            <person name="May G."/>
            <person name="Yu Y."/>
            <person name="Sakurai T."/>
            <person name="Umezawa T."/>
            <person name="Bhattacharyya M."/>
            <person name="Sandhu D."/>
            <person name="Valliyodan B."/>
            <person name="Lindquist E."/>
            <person name="Peto M."/>
            <person name="Grant D."/>
            <person name="Shu S."/>
            <person name="Goodstein D."/>
            <person name="Barry K."/>
            <person name="Futrell-Griggs M."/>
            <person name="Abernathy B."/>
            <person name="Du J."/>
            <person name="Tian Z."/>
            <person name="Zhu L."/>
            <person name="Gill N."/>
            <person name="Joshi T."/>
            <person name="Libault M."/>
            <person name="Sethuraman A."/>
            <person name="Zhang X."/>
            <person name="Shinozaki K."/>
            <person name="Nguyen H."/>
            <person name="Wing R."/>
            <person name="Cregan P."/>
            <person name="Specht J."/>
            <person name="Grimwood J."/>
            <person name="Rokhsar D."/>
            <person name="Stacey G."/>
            <person name="Shoemaker R."/>
            <person name="Jackson S."/>
        </authorList>
    </citation>
    <scope>NUCLEOTIDE SEQUENCE</scope>
    <source>
        <tissue evidence="2">Callus</tissue>
    </source>
</reference>
<name>A0A0R0GFF9_SOYBN</name>